<evidence type="ECO:0000313" key="3">
    <source>
        <dbReference type="Proteomes" id="UP000239494"/>
    </source>
</evidence>
<evidence type="ECO:0000313" key="2">
    <source>
        <dbReference type="EMBL" id="PRY45101.1"/>
    </source>
</evidence>
<dbReference type="PANTHER" id="PTHR36221:SF1">
    <property type="entry name" value="DUF742 DOMAIN-CONTAINING PROTEIN"/>
    <property type="match status" value="1"/>
</dbReference>
<evidence type="ECO:0000256" key="1">
    <source>
        <dbReference type="SAM" id="MobiDB-lite"/>
    </source>
</evidence>
<keyword evidence="3" id="KW-1185">Reference proteome</keyword>
<accession>A0A2T0THL8</accession>
<dbReference type="EMBL" id="PVTF01000002">
    <property type="protein sequence ID" value="PRY45101.1"/>
    <property type="molecule type" value="Genomic_DNA"/>
</dbReference>
<dbReference type="InterPro" id="IPR007995">
    <property type="entry name" value="DUF742"/>
</dbReference>
<proteinExistence type="predicted"/>
<dbReference type="Pfam" id="PF05331">
    <property type="entry name" value="DUF742"/>
    <property type="match status" value="1"/>
</dbReference>
<feature type="region of interest" description="Disordered" evidence="1">
    <location>
        <begin position="140"/>
        <end position="162"/>
    </location>
</feature>
<dbReference type="Proteomes" id="UP000239494">
    <property type="component" value="Unassembled WGS sequence"/>
</dbReference>
<dbReference type="AlphaFoldDB" id="A0A2T0THL8"/>
<reference evidence="2 3" key="1">
    <citation type="submission" date="2018-03" db="EMBL/GenBank/DDBJ databases">
        <title>Genomic Encyclopedia of Archaeal and Bacterial Type Strains, Phase II (KMG-II): from individual species to whole genera.</title>
        <authorList>
            <person name="Goeker M."/>
        </authorList>
    </citation>
    <scope>NUCLEOTIDE SEQUENCE [LARGE SCALE GENOMIC DNA]</scope>
    <source>
        <strain evidence="2 3">DSM 44720</strain>
    </source>
</reference>
<name>A0A2T0THL8_9PSEU</name>
<feature type="compositionally biased region" description="Basic residues" evidence="1">
    <location>
        <begin position="1"/>
        <end position="10"/>
    </location>
</feature>
<feature type="region of interest" description="Disordered" evidence="1">
    <location>
        <begin position="1"/>
        <end position="94"/>
    </location>
</feature>
<protein>
    <submittedName>
        <fullName evidence="2">Uncharacterized protein DUF742</fullName>
    </submittedName>
</protein>
<feature type="compositionally biased region" description="Pro residues" evidence="1">
    <location>
        <begin position="76"/>
        <end position="89"/>
    </location>
</feature>
<organism evidence="2 3">
    <name type="scientific">Umezawaea tangerina</name>
    <dbReference type="NCBI Taxonomy" id="84725"/>
    <lineage>
        <taxon>Bacteria</taxon>
        <taxon>Bacillati</taxon>
        <taxon>Actinomycetota</taxon>
        <taxon>Actinomycetes</taxon>
        <taxon>Pseudonocardiales</taxon>
        <taxon>Pseudonocardiaceae</taxon>
        <taxon>Umezawaea</taxon>
    </lineage>
</organism>
<dbReference type="RefSeq" id="WP_106186642.1">
    <property type="nucleotide sequence ID" value="NZ_PVTF01000002.1"/>
</dbReference>
<dbReference type="OrthoDB" id="3637486at2"/>
<sequence>MSKRAKKPKFHPLAFGGWPDYQQWADNDFRPCPQQQSRPEPEPEPEPEPTPPPTPEPPVRRPHLFEAFAKTKSPVDRPPPGLPVEPEPPSEWNAFTKTNLEPVWGAFTEEPVEPPAPVLPPRPPAAEDSWEAFTAVNLEPVVDRPRPEPSRPPGGATDSDAVWADDDLVVRPYIRTHGRVNQGHDLRLETMLSVTRLHEREPGNPGITADTALICNLCVNAPQSVAEVSAYLNAPLGVARVLIADAIEAGLIVVDQHPSTVDTRPSRELLERVREGLLRMA</sequence>
<comment type="caution">
    <text evidence="2">The sequence shown here is derived from an EMBL/GenBank/DDBJ whole genome shotgun (WGS) entry which is preliminary data.</text>
</comment>
<feature type="compositionally biased region" description="Pro residues" evidence="1">
    <location>
        <begin position="48"/>
        <end position="57"/>
    </location>
</feature>
<gene>
    <name evidence="2" type="ORF">CLV43_102666</name>
</gene>
<dbReference type="PANTHER" id="PTHR36221">
    <property type="entry name" value="DUF742 DOMAIN-CONTAINING PROTEIN"/>
    <property type="match status" value="1"/>
</dbReference>